<evidence type="ECO:0000313" key="3">
    <source>
        <dbReference type="Proteomes" id="UP000244867"/>
    </source>
</evidence>
<keyword evidence="3" id="KW-1185">Reference proteome</keyword>
<comment type="caution">
    <text evidence="2">The sequence shown here is derived from an EMBL/GenBank/DDBJ whole genome shotgun (WGS) entry which is preliminary data.</text>
</comment>
<accession>A0A2R7Z215</accession>
<dbReference type="Proteomes" id="UP000244867">
    <property type="component" value="Unassembled WGS sequence"/>
</dbReference>
<proteinExistence type="predicted"/>
<dbReference type="EMBL" id="PYXZ01000001">
    <property type="protein sequence ID" value="PUA82675.1"/>
    <property type="molecule type" value="Genomic_DNA"/>
</dbReference>
<gene>
    <name evidence="2" type="ORF">C7S10_02815</name>
</gene>
<keyword evidence="1" id="KW-1133">Transmembrane helix</keyword>
<sequence>MRVLGVVVRSVLALLTLVGLLLAAAGALVAGVVGSDDTVFNRPSALGADGRPILTAPDLLAYDGVTVTLRASAPGGVFIGTAHPVDVADFVGDSSRIRLTDVTRTGVGSEDAGAGESVDPARADFWTASMTGSSTEELTLDRGASAAQWVIAPLTGAGPTTVSFGVTVPGLYVAALVVFGVGTVLLLAGVELLLRRRRRGPGPPTAADRIAAYVPPSTPTPGPSRGRHAALSVVLTLSLAVSLAGCAPDDLLPTRRQSSELATTKVALTRADLPALLESYDARLRAAIKAARPPRYATTKWRLADRGPALESDLFGTRVGRLTKLGRRTPPTHDGVEAFSARFDSYPMWSLAASRVGRDTRVDLFTKAAVEAPWLRQGGSVVSRDLPRPGTPRSLPGNNDAAAATAAWRDFLRTGEEDDRLEVDRDSRAWRDNVADLGSRAMFRGYDVTVRPDGLSRVVRVADGSLAIVALRVTTRLDGRPDLRVVWAPPYGKYRPGKDGVLSFADVAVGIIHLPSKGTPTLLGSTFSEVAVRPGAP</sequence>
<organism evidence="2 3">
    <name type="scientific">Nocardioides currus</name>
    <dbReference type="NCBI Taxonomy" id="2133958"/>
    <lineage>
        <taxon>Bacteria</taxon>
        <taxon>Bacillati</taxon>
        <taxon>Actinomycetota</taxon>
        <taxon>Actinomycetes</taxon>
        <taxon>Propionibacteriales</taxon>
        <taxon>Nocardioidaceae</taxon>
        <taxon>Nocardioides</taxon>
    </lineage>
</organism>
<keyword evidence="1" id="KW-0812">Transmembrane</keyword>
<keyword evidence="1" id="KW-0472">Membrane</keyword>
<reference evidence="2 3" key="1">
    <citation type="submission" date="2018-03" db="EMBL/GenBank/DDBJ databases">
        <authorList>
            <person name="Keele B.F."/>
        </authorList>
    </citation>
    <scope>NUCLEOTIDE SEQUENCE [LARGE SCALE GENOMIC DNA]</scope>
    <source>
        <strain evidence="2 3">IB-3</strain>
    </source>
</reference>
<protein>
    <submittedName>
        <fullName evidence="2">Uncharacterized protein</fullName>
    </submittedName>
</protein>
<evidence type="ECO:0000256" key="1">
    <source>
        <dbReference type="SAM" id="Phobius"/>
    </source>
</evidence>
<evidence type="ECO:0000313" key="2">
    <source>
        <dbReference type="EMBL" id="PUA82675.1"/>
    </source>
</evidence>
<dbReference type="RefSeq" id="WP_108342861.1">
    <property type="nucleotide sequence ID" value="NZ_PYXZ01000001.1"/>
</dbReference>
<name>A0A2R7Z215_9ACTN</name>
<dbReference type="AlphaFoldDB" id="A0A2R7Z215"/>
<dbReference type="OrthoDB" id="4827453at2"/>
<feature type="transmembrane region" description="Helical" evidence="1">
    <location>
        <begin position="171"/>
        <end position="194"/>
    </location>
</feature>